<feature type="region of interest" description="Disordered" evidence="3">
    <location>
        <begin position="18"/>
        <end position="38"/>
    </location>
</feature>
<keyword evidence="4" id="KW-0812">Transmembrane</keyword>
<dbReference type="PANTHER" id="PTHR31571:SF1">
    <property type="entry name" value="ALTERED INHERITANCE OF MITOCHONDRIA PROTEIN 6"/>
    <property type="match status" value="1"/>
</dbReference>
<protein>
    <recommendedName>
        <fullName evidence="2">Altered inheritance of mitochondria protein 6</fullName>
    </recommendedName>
</protein>
<feature type="transmembrane region" description="Helical" evidence="4">
    <location>
        <begin position="55"/>
        <end position="79"/>
    </location>
</feature>
<accession>A0A8E5HP62</accession>
<dbReference type="KEGG" id="uvi:66064154"/>
<dbReference type="RefSeq" id="XP_042996808.1">
    <property type="nucleotide sequence ID" value="XM_043140874.1"/>
</dbReference>
<proteinExistence type="inferred from homology"/>
<dbReference type="GO" id="GO:0006629">
    <property type="term" value="P:lipid metabolic process"/>
    <property type="evidence" value="ECO:0007669"/>
    <property type="project" value="InterPro"/>
</dbReference>
<dbReference type="EMBL" id="CP072755">
    <property type="protein sequence ID" value="QUC19135.1"/>
    <property type="molecule type" value="Genomic_DNA"/>
</dbReference>
<feature type="compositionally biased region" description="Basic and acidic residues" evidence="3">
    <location>
        <begin position="18"/>
        <end position="27"/>
    </location>
</feature>
<reference evidence="5" key="1">
    <citation type="submission" date="2020-03" db="EMBL/GenBank/DDBJ databases">
        <title>A mixture of massive structural variations and highly conserved coding sequences in Ustilaginoidea virens genome.</title>
        <authorList>
            <person name="Zhang K."/>
            <person name="Zhao Z."/>
            <person name="Zhang Z."/>
            <person name="Li Y."/>
            <person name="Hsiang T."/>
            <person name="Sun W."/>
        </authorList>
    </citation>
    <scope>NUCLEOTIDE SEQUENCE</scope>
    <source>
        <strain evidence="5">UV-8b</strain>
    </source>
</reference>
<comment type="similarity">
    <text evidence="1">Belongs to the AIM6 family.</text>
</comment>
<dbReference type="Proteomes" id="UP000027002">
    <property type="component" value="Chromosome 3"/>
</dbReference>
<organism evidence="5 6">
    <name type="scientific">Ustilaginoidea virens</name>
    <name type="common">Rice false smut fungus</name>
    <name type="synonym">Villosiclava virens</name>
    <dbReference type="NCBI Taxonomy" id="1159556"/>
    <lineage>
        <taxon>Eukaryota</taxon>
        <taxon>Fungi</taxon>
        <taxon>Dikarya</taxon>
        <taxon>Ascomycota</taxon>
        <taxon>Pezizomycotina</taxon>
        <taxon>Sordariomycetes</taxon>
        <taxon>Hypocreomycetidae</taxon>
        <taxon>Hypocreales</taxon>
        <taxon>Clavicipitaceae</taxon>
        <taxon>Ustilaginoidea</taxon>
    </lineage>
</organism>
<gene>
    <name evidence="5" type="ORF">UV8b_03376</name>
</gene>
<evidence type="ECO:0000256" key="2">
    <source>
        <dbReference type="ARBA" id="ARBA00014286"/>
    </source>
</evidence>
<name>A0A8E5HP62_USTVR</name>
<dbReference type="AlphaFoldDB" id="A0A8E5HP62"/>
<evidence type="ECO:0000313" key="6">
    <source>
        <dbReference type="Proteomes" id="UP000027002"/>
    </source>
</evidence>
<dbReference type="InterPro" id="IPR017946">
    <property type="entry name" value="PLC-like_Pdiesterase_TIM-brl"/>
</dbReference>
<keyword evidence="4" id="KW-0472">Membrane</keyword>
<dbReference type="OrthoDB" id="4153866at2759"/>
<dbReference type="PANTHER" id="PTHR31571">
    <property type="entry name" value="ALTERED INHERITANCE OF MITOCHONDRIA PROTEIN 6"/>
    <property type="match status" value="1"/>
</dbReference>
<dbReference type="InterPro" id="IPR051236">
    <property type="entry name" value="HAT_RTT109-like"/>
</dbReference>
<keyword evidence="4" id="KW-1133">Transmembrane helix</keyword>
<dbReference type="GO" id="GO:0008081">
    <property type="term" value="F:phosphoric diester hydrolase activity"/>
    <property type="evidence" value="ECO:0007669"/>
    <property type="project" value="InterPro"/>
</dbReference>
<sequence length="456" mass="49483">MATTKHLLDITISPAARDDVENGKASHNDMTAQHRPSRSGSLISLRYRRPRAGSILPWLAATAGTAVTIGLLLVITWVAQPHAMRSTQSHNFISVNPIQAGNPTPDTYVSDYAKSATPVPVHSHNDYWRPHPLYSALAAGCMGVEADVWLTPDKTDLLVGHHPSELSAHRTLQSLYIDPIKQILDRLNAGGTSSGDAPGGIYPTSPGTTLMLLIDVKGNASEIWPLVDRQLQPLRQSGYLSRLEHGAAAAASPPVPVFRRGAVTVVGTGNLAQSDVTGAGCDALSRYPDTFLDAPLGALANGSSYATLPGCEVDSLLGLPLAKFYLASAPFARQVGSFRVTLSPNQRGLVRDSLRAAEARNLTSRYWSTPAWPISRRDYIWQELFDQGVGLLNADDIESATRLEWSKAYKAELVWMGVSSAYIFAASLVTAWLYSRSRRRSQDEHRRGLTGRTRPT</sequence>
<evidence type="ECO:0000256" key="1">
    <source>
        <dbReference type="ARBA" id="ARBA00008858"/>
    </source>
</evidence>
<dbReference type="GeneID" id="66064154"/>
<dbReference type="SUPFAM" id="SSF51695">
    <property type="entry name" value="PLC-like phosphodiesterases"/>
    <property type="match status" value="1"/>
</dbReference>
<feature type="transmembrane region" description="Helical" evidence="4">
    <location>
        <begin position="413"/>
        <end position="434"/>
    </location>
</feature>
<evidence type="ECO:0000256" key="4">
    <source>
        <dbReference type="SAM" id="Phobius"/>
    </source>
</evidence>
<evidence type="ECO:0000256" key="3">
    <source>
        <dbReference type="SAM" id="MobiDB-lite"/>
    </source>
</evidence>
<evidence type="ECO:0000313" key="5">
    <source>
        <dbReference type="EMBL" id="QUC19135.1"/>
    </source>
</evidence>
<keyword evidence="6" id="KW-1185">Reference proteome</keyword>